<dbReference type="AlphaFoldDB" id="A0AAE3ZD38"/>
<evidence type="ECO:0000313" key="2">
    <source>
        <dbReference type="EMBL" id="MDR7301309.1"/>
    </source>
</evidence>
<proteinExistence type="predicted"/>
<name>A0AAE3ZD38_9ACTN</name>
<keyword evidence="3" id="KW-1185">Reference proteome</keyword>
<sequence length="188" mass="20778">MDPRNRADDALDRARARGAFVVTPDSATSPMDASSTERIPRDIIDDADRDSNSTVVLSHSPQQEPSERSAPSHGGWPPDGYGQFPYDQGGFGPPQYGQPQYDQSQPGRPQYGQPPYAQPPYNQSHPDQLRYGQPQYGQPQYGQLDHGQSQTMPPNPYGSQRTTHEFAPPGSWAAQQYPNPEDSPDPRS</sequence>
<dbReference type="Proteomes" id="UP001180845">
    <property type="component" value="Unassembled WGS sequence"/>
</dbReference>
<feature type="compositionally biased region" description="Polar residues" evidence="1">
    <location>
        <begin position="52"/>
        <end position="64"/>
    </location>
</feature>
<dbReference type="RefSeq" id="WP_310271552.1">
    <property type="nucleotide sequence ID" value="NZ_JAVDXW010000001.1"/>
</dbReference>
<evidence type="ECO:0000313" key="3">
    <source>
        <dbReference type="Proteomes" id="UP001180845"/>
    </source>
</evidence>
<accession>A0AAE3ZD38</accession>
<feature type="compositionally biased region" description="Basic and acidic residues" evidence="1">
    <location>
        <begin position="38"/>
        <end position="51"/>
    </location>
</feature>
<feature type="compositionally biased region" description="Basic and acidic residues" evidence="1">
    <location>
        <begin position="1"/>
        <end position="15"/>
    </location>
</feature>
<feature type="region of interest" description="Disordered" evidence="1">
    <location>
        <begin position="1"/>
        <end position="188"/>
    </location>
</feature>
<feature type="compositionally biased region" description="Low complexity" evidence="1">
    <location>
        <begin position="79"/>
        <end position="123"/>
    </location>
</feature>
<gene>
    <name evidence="2" type="ORF">JOF55_001490</name>
</gene>
<feature type="compositionally biased region" description="Polar residues" evidence="1">
    <location>
        <begin position="25"/>
        <end position="37"/>
    </location>
</feature>
<feature type="compositionally biased region" description="Low complexity" evidence="1">
    <location>
        <begin position="131"/>
        <end position="143"/>
    </location>
</feature>
<comment type="caution">
    <text evidence="2">The sequence shown here is derived from an EMBL/GenBank/DDBJ whole genome shotgun (WGS) entry which is preliminary data.</text>
</comment>
<evidence type="ECO:0000256" key="1">
    <source>
        <dbReference type="SAM" id="MobiDB-lite"/>
    </source>
</evidence>
<reference evidence="2" key="1">
    <citation type="submission" date="2023-07" db="EMBL/GenBank/DDBJ databases">
        <title>Sequencing the genomes of 1000 actinobacteria strains.</title>
        <authorList>
            <person name="Klenk H.-P."/>
        </authorList>
    </citation>
    <scope>NUCLEOTIDE SEQUENCE</scope>
    <source>
        <strain evidence="2">DSM 45977</strain>
    </source>
</reference>
<protein>
    <submittedName>
        <fullName evidence="2">Uncharacterized protein</fullName>
    </submittedName>
</protein>
<dbReference type="EMBL" id="JAVDXW010000001">
    <property type="protein sequence ID" value="MDR7301309.1"/>
    <property type="molecule type" value="Genomic_DNA"/>
</dbReference>
<organism evidence="2 3">
    <name type="scientific">Haloactinomyces albus</name>
    <dbReference type="NCBI Taxonomy" id="1352928"/>
    <lineage>
        <taxon>Bacteria</taxon>
        <taxon>Bacillati</taxon>
        <taxon>Actinomycetota</taxon>
        <taxon>Actinomycetes</taxon>
        <taxon>Actinopolysporales</taxon>
        <taxon>Actinopolysporaceae</taxon>
        <taxon>Haloactinomyces</taxon>
    </lineage>
</organism>
<feature type="compositionally biased region" description="Polar residues" evidence="1">
    <location>
        <begin position="146"/>
        <end position="161"/>
    </location>
</feature>